<dbReference type="Gene3D" id="1.20.120.520">
    <property type="entry name" value="nmb1532 protein domain like"/>
    <property type="match status" value="1"/>
</dbReference>
<proteinExistence type="predicted"/>
<gene>
    <name evidence="2" type="ORF">UNLARM2_0512</name>
</gene>
<dbReference type="Pfam" id="PF01814">
    <property type="entry name" value="Hemerythrin"/>
    <property type="match status" value="1"/>
</dbReference>
<accession>C7DHG8</accession>
<reference evidence="2 3" key="2">
    <citation type="journal article" date="2010" name="Proc. Natl. Acad. Sci. U.S.A.">
        <title>Enigmatic, ultrasmall, uncultivated Archaea.</title>
        <authorList>
            <person name="Baker B.J."/>
            <person name="Comolli L.R."/>
            <person name="Dick G.J."/>
            <person name="Hauser L.J."/>
            <person name="Hyatt D."/>
            <person name="Dill B.D."/>
            <person name="Land M.L."/>
            <person name="Verberkmoes N.C."/>
            <person name="Hettich R.L."/>
            <person name="Banfield J.F."/>
        </authorList>
    </citation>
    <scope>NUCLEOTIDE SEQUENCE [LARGE SCALE GENOMIC DNA]</scope>
    <source>
        <strain evidence="2">ARMAN-2</strain>
    </source>
</reference>
<reference evidence="2 3" key="1">
    <citation type="journal article" date="2009" name="Genome Biol.">
        <title>Community-wide analysis of microbial genome sequence signatures.</title>
        <authorList>
            <person name="Dick G.J."/>
            <person name="Andersson A.F."/>
            <person name="Baker B.J."/>
            <person name="Simmons S.L."/>
            <person name="Thomas B.C."/>
            <person name="Yelton A.P."/>
            <person name="Banfield J.F."/>
        </authorList>
    </citation>
    <scope>NUCLEOTIDE SEQUENCE [LARGE SCALE GENOMIC DNA]</scope>
    <source>
        <strain evidence="2">ARMAN-2</strain>
    </source>
</reference>
<dbReference type="AlphaFoldDB" id="C7DHG8"/>
<evidence type="ECO:0000313" key="2">
    <source>
        <dbReference type="EMBL" id="EET90070.1"/>
    </source>
</evidence>
<dbReference type="InterPro" id="IPR012312">
    <property type="entry name" value="Hemerythrin-like"/>
</dbReference>
<protein>
    <submittedName>
        <fullName evidence="2">Hemerythrin HHE cation binding domain protein</fullName>
    </submittedName>
</protein>
<feature type="domain" description="Hemerythrin-like" evidence="1">
    <location>
        <begin position="5"/>
        <end position="124"/>
    </location>
</feature>
<evidence type="ECO:0000313" key="3">
    <source>
        <dbReference type="Proteomes" id="UP000332487"/>
    </source>
</evidence>
<evidence type="ECO:0000259" key="1">
    <source>
        <dbReference type="Pfam" id="PF01814"/>
    </source>
</evidence>
<keyword evidence="3" id="KW-1185">Reference proteome</keyword>
<dbReference type="EMBL" id="GG697240">
    <property type="protein sequence ID" value="EET90070.1"/>
    <property type="molecule type" value="Genomic_DNA"/>
</dbReference>
<organism evidence="2 3">
    <name type="scientific">Candidatus Micrarchaeum acidiphilum ARMAN-2</name>
    <dbReference type="NCBI Taxonomy" id="425595"/>
    <lineage>
        <taxon>Archaea</taxon>
        <taxon>Candidatus Micrarchaeota</taxon>
        <taxon>Candidatus Micrarchaeia</taxon>
        <taxon>Candidatus Micrarchaeales</taxon>
        <taxon>Candidatus Micrarchaeaceae</taxon>
        <taxon>Candidatus Micrarchaeum</taxon>
    </lineage>
</organism>
<dbReference type="Proteomes" id="UP000332487">
    <property type="component" value="Unassembled WGS sequence"/>
</dbReference>
<sequence>MNRVYEFMSGDHRRLDALLAEARALCGSGNAQDAASKFEAFRQGLLRHIGWEEYILFGMVYEELKDRDVLIIDELKLQHARIREDLEAIGAAPCNKASETLMNDLAAVLDAHDRMEEEGFYPWLDESLDESKIDAAMAAIKKSIEPRP</sequence>
<name>C7DHG8_MICA2</name>